<dbReference type="CDD" id="cd00371">
    <property type="entry name" value="HMA"/>
    <property type="match status" value="1"/>
</dbReference>
<evidence type="ECO:0000256" key="7">
    <source>
        <dbReference type="ARBA" id="ARBA00022967"/>
    </source>
</evidence>
<evidence type="ECO:0000256" key="9">
    <source>
        <dbReference type="ARBA" id="ARBA00023136"/>
    </source>
</evidence>
<dbReference type="OrthoDB" id="9813266at2"/>
<dbReference type="Gene3D" id="3.40.50.1000">
    <property type="entry name" value="HAD superfamily/HAD-like"/>
    <property type="match status" value="1"/>
</dbReference>
<dbReference type="EC" id="7.2.2.12" evidence="10"/>
<dbReference type="SUPFAM" id="SSF56784">
    <property type="entry name" value="HAD-like"/>
    <property type="match status" value="1"/>
</dbReference>
<dbReference type="Proteomes" id="UP000287502">
    <property type="component" value="Chromosome"/>
</dbReference>
<dbReference type="InterPro" id="IPR023299">
    <property type="entry name" value="ATPase_P-typ_cyto_dom_N"/>
</dbReference>
<dbReference type="InterPro" id="IPR001757">
    <property type="entry name" value="P_typ_ATPase"/>
</dbReference>
<dbReference type="SFLD" id="SFLDS00003">
    <property type="entry name" value="Haloacid_Dehalogenase"/>
    <property type="match status" value="1"/>
</dbReference>
<keyword evidence="15" id="KW-1185">Reference proteome</keyword>
<dbReference type="InterPro" id="IPR027256">
    <property type="entry name" value="P-typ_ATPase_IB"/>
</dbReference>
<dbReference type="InterPro" id="IPR023214">
    <property type="entry name" value="HAD_sf"/>
</dbReference>
<dbReference type="Pfam" id="PF00702">
    <property type="entry name" value="Hydrolase"/>
    <property type="match status" value="1"/>
</dbReference>
<dbReference type="SUPFAM" id="SSF81660">
    <property type="entry name" value="Metal cation-transporting ATPase, ATP-binding domain N"/>
    <property type="match status" value="1"/>
</dbReference>
<evidence type="ECO:0000313" key="15">
    <source>
        <dbReference type="Proteomes" id="UP000287502"/>
    </source>
</evidence>
<dbReference type="InterPro" id="IPR044492">
    <property type="entry name" value="P_typ_ATPase_HD_dom"/>
</dbReference>
<dbReference type="Gene3D" id="3.40.1110.10">
    <property type="entry name" value="Calcium-transporting ATPase, cytoplasmic domain N"/>
    <property type="match status" value="1"/>
</dbReference>
<dbReference type="SFLD" id="SFLDG00002">
    <property type="entry name" value="C1.7:_P-type_atpase_like"/>
    <property type="match status" value="1"/>
</dbReference>
<dbReference type="SUPFAM" id="SSF81665">
    <property type="entry name" value="Calcium ATPase, transmembrane domain M"/>
    <property type="match status" value="1"/>
</dbReference>
<dbReference type="GO" id="GO:0005524">
    <property type="term" value="F:ATP binding"/>
    <property type="evidence" value="ECO:0007669"/>
    <property type="project" value="UniProtKB-UniRule"/>
</dbReference>
<dbReference type="GO" id="GO:0005886">
    <property type="term" value="C:plasma membrane"/>
    <property type="evidence" value="ECO:0007669"/>
    <property type="project" value="UniProtKB-SubCell"/>
</dbReference>
<keyword evidence="9" id="KW-0472">Membrane</keyword>
<evidence type="ECO:0000256" key="4">
    <source>
        <dbReference type="ARBA" id="ARBA00022723"/>
    </source>
</evidence>
<dbReference type="RefSeq" id="WP_128466186.1">
    <property type="nucleotide sequence ID" value="NZ_CP035108.1"/>
</dbReference>
<dbReference type="SUPFAM" id="SSF81653">
    <property type="entry name" value="Calcium ATPase, transduction domain A"/>
    <property type="match status" value="1"/>
</dbReference>
<comment type="subcellular location">
    <subcellularLocation>
        <location evidence="12">Cell membrane</location>
    </subcellularLocation>
    <subcellularLocation>
        <location evidence="1">Membrane</location>
        <topology evidence="1">Multi-pass membrane protein</topology>
    </subcellularLocation>
</comment>
<dbReference type="GO" id="GO:0016887">
    <property type="term" value="F:ATP hydrolysis activity"/>
    <property type="evidence" value="ECO:0007669"/>
    <property type="project" value="InterPro"/>
</dbReference>
<evidence type="ECO:0000256" key="5">
    <source>
        <dbReference type="ARBA" id="ARBA00022741"/>
    </source>
</evidence>
<dbReference type="InterPro" id="IPR036412">
    <property type="entry name" value="HAD-like_sf"/>
</dbReference>
<evidence type="ECO:0000256" key="3">
    <source>
        <dbReference type="ARBA" id="ARBA00022692"/>
    </source>
</evidence>
<feature type="domain" description="P-type ATPase A" evidence="13">
    <location>
        <begin position="197"/>
        <end position="292"/>
    </location>
</feature>
<dbReference type="EMBL" id="CP035108">
    <property type="protein sequence ID" value="QAR32900.1"/>
    <property type="molecule type" value="Genomic_DNA"/>
</dbReference>
<dbReference type="AlphaFoldDB" id="A0A410JXK4"/>
<keyword evidence="4 12" id="KW-0479">Metal-binding</keyword>
<keyword evidence="7" id="KW-1278">Translocase</keyword>
<dbReference type="GO" id="GO:0016463">
    <property type="term" value="F:P-type zinc transporter activity"/>
    <property type="evidence" value="ECO:0007669"/>
    <property type="project" value="UniProtKB-EC"/>
</dbReference>
<dbReference type="KEGG" id="gtl:EP073_05620"/>
<keyword evidence="5 12" id="KW-0547">Nucleotide-binding</keyword>
<dbReference type="PANTHER" id="PTHR48085">
    <property type="entry name" value="CADMIUM/ZINC-TRANSPORTING ATPASE HMA2-RELATED"/>
    <property type="match status" value="1"/>
</dbReference>
<dbReference type="GO" id="GO:0046872">
    <property type="term" value="F:metal ion binding"/>
    <property type="evidence" value="ECO:0007669"/>
    <property type="project" value="UniProtKB-KW"/>
</dbReference>
<evidence type="ECO:0000256" key="12">
    <source>
        <dbReference type="RuleBase" id="RU362081"/>
    </source>
</evidence>
<evidence type="ECO:0000259" key="13">
    <source>
        <dbReference type="Pfam" id="PF00122"/>
    </source>
</evidence>
<dbReference type="PRINTS" id="PR00119">
    <property type="entry name" value="CATATPASE"/>
</dbReference>
<dbReference type="InterPro" id="IPR059000">
    <property type="entry name" value="ATPase_P-type_domA"/>
</dbReference>
<keyword evidence="12" id="KW-1003">Cell membrane</keyword>
<dbReference type="PANTHER" id="PTHR48085:SF5">
    <property type="entry name" value="CADMIUM_ZINC-TRANSPORTING ATPASE HMA4-RELATED"/>
    <property type="match status" value="1"/>
</dbReference>
<name>A0A410JXK4_9BACT</name>
<dbReference type="InterPro" id="IPR018303">
    <property type="entry name" value="ATPase_P-typ_P_site"/>
</dbReference>
<evidence type="ECO:0000313" key="14">
    <source>
        <dbReference type="EMBL" id="QAR32900.1"/>
    </source>
</evidence>
<dbReference type="SFLD" id="SFLDF00027">
    <property type="entry name" value="p-type_atpase"/>
    <property type="match status" value="1"/>
</dbReference>
<evidence type="ECO:0000256" key="1">
    <source>
        <dbReference type="ARBA" id="ARBA00004141"/>
    </source>
</evidence>
<gene>
    <name evidence="14" type="ORF">EP073_05620</name>
</gene>
<evidence type="ECO:0000256" key="11">
    <source>
        <dbReference type="ARBA" id="ARBA00047308"/>
    </source>
</evidence>
<dbReference type="Pfam" id="PF19991">
    <property type="entry name" value="HMA_2"/>
    <property type="match status" value="1"/>
</dbReference>
<protein>
    <recommendedName>
        <fullName evidence="10">P-type Zn(2+) transporter</fullName>
        <ecNumber evidence="10">7.2.2.12</ecNumber>
    </recommendedName>
</protein>
<evidence type="ECO:0000256" key="10">
    <source>
        <dbReference type="ARBA" id="ARBA00039097"/>
    </source>
</evidence>
<keyword evidence="8" id="KW-1133">Transmembrane helix</keyword>
<evidence type="ECO:0000256" key="8">
    <source>
        <dbReference type="ARBA" id="ARBA00022989"/>
    </source>
</evidence>
<organism evidence="14 15">
    <name type="scientific">Geovibrio thiophilus</name>
    <dbReference type="NCBI Taxonomy" id="139438"/>
    <lineage>
        <taxon>Bacteria</taxon>
        <taxon>Pseudomonadati</taxon>
        <taxon>Deferribacterota</taxon>
        <taxon>Deferribacteres</taxon>
        <taxon>Deferribacterales</taxon>
        <taxon>Geovibrionaceae</taxon>
        <taxon>Geovibrio</taxon>
    </lineage>
</organism>
<accession>A0A410JXK4</accession>
<dbReference type="NCBIfam" id="TIGR01525">
    <property type="entry name" value="ATPase-IB_hvy"/>
    <property type="match status" value="1"/>
</dbReference>
<dbReference type="InterPro" id="IPR051014">
    <property type="entry name" value="Cation_Transport_ATPase_IB"/>
</dbReference>
<dbReference type="InterPro" id="IPR008250">
    <property type="entry name" value="ATPase_P-typ_transduc_dom_A_sf"/>
</dbReference>
<evidence type="ECO:0000256" key="6">
    <source>
        <dbReference type="ARBA" id="ARBA00022840"/>
    </source>
</evidence>
<keyword evidence="6 12" id="KW-0067">ATP-binding</keyword>
<dbReference type="Gene3D" id="2.70.150.10">
    <property type="entry name" value="Calcium-transporting ATPase, cytoplasmic transduction domain A"/>
    <property type="match status" value="1"/>
</dbReference>
<dbReference type="InterPro" id="IPR006121">
    <property type="entry name" value="HMA_dom"/>
</dbReference>
<dbReference type="NCBIfam" id="TIGR01494">
    <property type="entry name" value="ATPase_P-type"/>
    <property type="match status" value="1"/>
</dbReference>
<comment type="similarity">
    <text evidence="2 12">Belongs to the cation transport ATPase (P-type) (TC 3.A.3) family. Type IB subfamily.</text>
</comment>
<evidence type="ECO:0000256" key="2">
    <source>
        <dbReference type="ARBA" id="ARBA00006024"/>
    </source>
</evidence>
<proteinExistence type="inferred from homology"/>
<dbReference type="InterPro" id="IPR023298">
    <property type="entry name" value="ATPase_P-typ_TM_dom_sf"/>
</dbReference>
<keyword evidence="3" id="KW-0812">Transmembrane</keyword>
<sequence length="699" mass="75735">MFFTGLEKVGIVHDMPGRIRLKAPVLGNPALDATLVESGLEQIKGVKSVRVNQKAKTAVVSFDKNTDVRGDVLDVLSAFSHTVFNAEEELQNSPDLINVYWAGTMWLLKLFLPQGLRRPLTYLGAAPILMEGIETLFTRGLKVEVLDAAVISMLLARKDYFTAGSITFLLNLGHYLEESAEYRSDKMLKSLIKPEVEYVWVVRGQSEEKTAVNDLQIGDLVRAGSGEMIPVDGKVASGEGLVNQASVTGESLPVHIKPGDYVYSGTVMAEGKIIIEAEKVGSETTTARIAKFISNSLKNKSRTEVKAFAAADKMVPVTFAAGLATLLLTRDFRRASSVLSVDYSCALQLVTPTAIKASMFNAATEGIFIKGAQALENLAEIDTIIFDKTGTLTKGTLSVTEVKPYNGYNENEIVRIAASAEEYYSHPIASAVVKEAENRSLKTEQTGEVDFIIAHGVSAYVGGKNVLVGSHHFVAEDEKVVCCFADEDARNMRKKGQTILYVAIDGKLCGLIALKDTLRDESAQVIKELKKYGIKKTVMITGDHRDSALHVAELLGIDEVYYEMKPEDKAGIVKKLKTQGCKIAFAGDGVNDAPALLTADVGISLPQGADLAKETAAVILLREDLMGIVKARVLAVKTMKVIKQMFRFNIGVNTATVALSLMGRISPLTSALLHNGTTLSTLIYALSLSSYGVKQKKEK</sequence>
<reference evidence="14 15" key="1">
    <citation type="submission" date="2019-01" db="EMBL/GenBank/DDBJ databases">
        <title>Geovibrio thiophilus DSM 11263, complete genome.</title>
        <authorList>
            <person name="Spring S."/>
            <person name="Bunk B."/>
            <person name="Sproer C."/>
        </authorList>
    </citation>
    <scope>NUCLEOTIDE SEQUENCE [LARGE SCALE GENOMIC DNA]</scope>
    <source>
        <strain evidence="14 15">DSM 11263</strain>
    </source>
</reference>
<dbReference type="PROSITE" id="PS00154">
    <property type="entry name" value="ATPASE_E1_E2"/>
    <property type="match status" value="1"/>
</dbReference>
<dbReference type="Pfam" id="PF00122">
    <property type="entry name" value="E1-E2_ATPase"/>
    <property type="match status" value="1"/>
</dbReference>
<comment type="catalytic activity">
    <reaction evidence="11">
        <text>Zn(2+)(in) + ATP + H2O = Zn(2+)(out) + ADP + phosphate + H(+)</text>
        <dbReference type="Rhea" id="RHEA:20621"/>
        <dbReference type="ChEBI" id="CHEBI:15377"/>
        <dbReference type="ChEBI" id="CHEBI:15378"/>
        <dbReference type="ChEBI" id="CHEBI:29105"/>
        <dbReference type="ChEBI" id="CHEBI:30616"/>
        <dbReference type="ChEBI" id="CHEBI:43474"/>
        <dbReference type="ChEBI" id="CHEBI:456216"/>
        <dbReference type="EC" id="7.2.2.12"/>
    </reaction>
</comment>